<reference evidence="1" key="1">
    <citation type="submission" date="2020-10" db="EMBL/GenBank/DDBJ databases">
        <authorList>
            <person name="Han B."/>
            <person name="Lu T."/>
            <person name="Zhao Q."/>
            <person name="Huang X."/>
            <person name="Zhao Y."/>
        </authorList>
    </citation>
    <scope>NUCLEOTIDE SEQUENCE</scope>
</reference>
<evidence type="ECO:0000313" key="1">
    <source>
        <dbReference type="EMBL" id="CAD6224861.1"/>
    </source>
</evidence>
<keyword evidence="2" id="KW-1185">Reference proteome</keyword>
<dbReference type="PANTHER" id="PTHR34788:SF4">
    <property type="entry name" value="F15I1.22"/>
    <property type="match status" value="1"/>
</dbReference>
<protein>
    <submittedName>
        <fullName evidence="1">Uncharacterized protein</fullName>
    </submittedName>
</protein>
<dbReference type="PANTHER" id="PTHR34788">
    <property type="entry name" value="F15I1.22"/>
    <property type="match status" value="1"/>
</dbReference>
<dbReference type="AlphaFoldDB" id="A0A811NJ97"/>
<organism evidence="1 2">
    <name type="scientific">Miscanthus lutarioriparius</name>
    <dbReference type="NCBI Taxonomy" id="422564"/>
    <lineage>
        <taxon>Eukaryota</taxon>
        <taxon>Viridiplantae</taxon>
        <taxon>Streptophyta</taxon>
        <taxon>Embryophyta</taxon>
        <taxon>Tracheophyta</taxon>
        <taxon>Spermatophyta</taxon>
        <taxon>Magnoliopsida</taxon>
        <taxon>Liliopsida</taxon>
        <taxon>Poales</taxon>
        <taxon>Poaceae</taxon>
        <taxon>PACMAD clade</taxon>
        <taxon>Panicoideae</taxon>
        <taxon>Andropogonodae</taxon>
        <taxon>Andropogoneae</taxon>
        <taxon>Saccharinae</taxon>
        <taxon>Miscanthus</taxon>
    </lineage>
</organism>
<evidence type="ECO:0000313" key="2">
    <source>
        <dbReference type="Proteomes" id="UP000604825"/>
    </source>
</evidence>
<sequence>MGTAGPQRGLVLDQSRLAIGEPARFIGPAAQRTHMLWQILIRICLKQERQPAATDRPVPDHFSHRPRRTSTRSMLFRVSGRARVCRQRRRRMAVARLGDAGDAAAPRCGGRLLFALGRIVLPRLRLRALLLRSRRALARLRNCYADVMKGLVADAAAAEPAAKARRAVEARAGTGETLVHAGRPAPAVVVPAAVAGAVLRCNSHYYVR</sequence>
<dbReference type="Proteomes" id="UP000604825">
    <property type="component" value="Unassembled WGS sequence"/>
</dbReference>
<dbReference type="EMBL" id="CAJGYO010000004">
    <property type="protein sequence ID" value="CAD6224861.1"/>
    <property type="molecule type" value="Genomic_DNA"/>
</dbReference>
<accession>A0A811NJ97</accession>
<name>A0A811NJ97_9POAL</name>
<proteinExistence type="predicted"/>
<gene>
    <name evidence="1" type="ORF">NCGR_LOCUS17026</name>
</gene>
<comment type="caution">
    <text evidence="1">The sequence shown here is derived from an EMBL/GenBank/DDBJ whole genome shotgun (WGS) entry which is preliminary data.</text>
</comment>